<dbReference type="Pfam" id="PF00929">
    <property type="entry name" value="RNase_T"/>
    <property type="match status" value="1"/>
</dbReference>
<accession>A0A1G6A404</accession>
<dbReference type="InterPro" id="IPR047201">
    <property type="entry name" value="ERI-1_3'hExo-like"/>
</dbReference>
<dbReference type="STRING" id="1732.SAMN02910417_00232"/>
<reference evidence="5 6" key="1">
    <citation type="submission" date="2016-10" db="EMBL/GenBank/DDBJ databases">
        <authorList>
            <person name="de Groot N.N."/>
        </authorList>
    </citation>
    <scope>NUCLEOTIDE SEQUENCE [LARGE SCALE GENOMIC DNA]</scope>
    <source>
        <strain evidence="5 6">DSM 3217</strain>
    </source>
</reference>
<protein>
    <submittedName>
        <fullName evidence="5">DNA polymerase III, epsilon subunit</fullName>
    </submittedName>
</protein>
<dbReference type="PANTHER" id="PTHR23044:SF61">
    <property type="entry name" value="3'-5' EXORIBONUCLEASE 1-RELATED"/>
    <property type="match status" value="1"/>
</dbReference>
<dbReference type="CDD" id="cd06133">
    <property type="entry name" value="ERI-1_3'hExo_like"/>
    <property type="match status" value="1"/>
</dbReference>
<keyword evidence="2" id="KW-0378">Hydrolase</keyword>
<name>A0A1G6A404_EUBOX</name>
<sequence>MKHIVVDLEMNTIRKKDDARRICGLETIEIGAVMLNDNLQEISSFRTYVKPEHCDGIARNISRLTGITDDMVANAPKFNEALHMFANWCLATGDEVIVYAWSESDYSQIAKEMVLKSYEISGAETELLGNDWFDFQQEFDSYLGFERQVSLKMALEMAGVDFLGREHDALDDARNTAELLQIIRDEERFNKTLRKIKEYMEPTEIGTTIGSLIDFSAFVCA</sequence>
<evidence type="ECO:0000313" key="6">
    <source>
        <dbReference type="Proteomes" id="UP000199228"/>
    </source>
</evidence>
<dbReference type="Proteomes" id="UP000199228">
    <property type="component" value="Unassembled WGS sequence"/>
</dbReference>
<dbReference type="GO" id="GO:0000175">
    <property type="term" value="F:3'-5'-RNA exonuclease activity"/>
    <property type="evidence" value="ECO:0007669"/>
    <property type="project" value="InterPro"/>
</dbReference>
<dbReference type="EMBL" id="FMXR01000004">
    <property type="protein sequence ID" value="SDB03115.1"/>
    <property type="molecule type" value="Genomic_DNA"/>
</dbReference>
<keyword evidence="1" id="KW-0540">Nuclease</keyword>
<dbReference type="RefSeq" id="WP_090171239.1">
    <property type="nucleotide sequence ID" value="NZ_FMXR01000004.1"/>
</dbReference>
<dbReference type="SMART" id="SM00479">
    <property type="entry name" value="EXOIII"/>
    <property type="match status" value="1"/>
</dbReference>
<dbReference type="InterPro" id="IPR036397">
    <property type="entry name" value="RNaseH_sf"/>
</dbReference>
<dbReference type="OrthoDB" id="159416at2"/>
<evidence type="ECO:0000256" key="1">
    <source>
        <dbReference type="ARBA" id="ARBA00022722"/>
    </source>
</evidence>
<dbReference type="SUPFAM" id="SSF53098">
    <property type="entry name" value="Ribonuclease H-like"/>
    <property type="match status" value="1"/>
</dbReference>
<dbReference type="GO" id="GO:0003676">
    <property type="term" value="F:nucleic acid binding"/>
    <property type="evidence" value="ECO:0007669"/>
    <property type="project" value="InterPro"/>
</dbReference>
<dbReference type="InterPro" id="IPR051274">
    <property type="entry name" value="3-5_Exoribonuclease"/>
</dbReference>
<dbReference type="InterPro" id="IPR013520">
    <property type="entry name" value="Ribonucl_H"/>
</dbReference>
<proteinExistence type="predicted"/>
<dbReference type="Gene3D" id="3.30.420.10">
    <property type="entry name" value="Ribonuclease H-like superfamily/Ribonuclease H"/>
    <property type="match status" value="1"/>
</dbReference>
<evidence type="ECO:0000256" key="2">
    <source>
        <dbReference type="ARBA" id="ARBA00022801"/>
    </source>
</evidence>
<organism evidence="5 6">
    <name type="scientific">Eubacterium oxidoreducens</name>
    <dbReference type="NCBI Taxonomy" id="1732"/>
    <lineage>
        <taxon>Bacteria</taxon>
        <taxon>Bacillati</taxon>
        <taxon>Bacillota</taxon>
        <taxon>Clostridia</taxon>
        <taxon>Eubacteriales</taxon>
        <taxon>Eubacteriaceae</taxon>
        <taxon>Eubacterium</taxon>
    </lineage>
</organism>
<gene>
    <name evidence="5" type="ORF">SAMN02910417_00232</name>
</gene>
<feature type="domain" description="Exonuclease" evidence="4">
    <location>
        <begin position="2"/>
        <end position="189"/>
    </location>
</feature>
<dbReference type="PANTHER" id="PTHR23044">
    <property type="entry name" value="3'-5' EXONUCLEASE ERI1-RELATED"/>
    <property type="match status" value="1"/>
</dbReference>
<keyword evidence="6" id="KW-1185">Reference proteome</keyword>
<keyword evidence="3" id="KW-0269">Exonuclease</keyword>
<dbReference type="InterPro" id="IPR012337">
    <property type="entry name" value="RNaseH-like_sf"/>
</dbReference>
<evidence type="ECO:0000256" key="3">
    <source>
        <dbReference type="ARBA" id="ARBA00022839"/>
    </source>
</evidence>
<evidence type="ECO:0000259" key="4">
    <source>
        <dbReference type="SMART" id="SM00479"/>
    </source>
</evidence>
<dbReference type="AlphaFoldDB" id="A0A1G6A404"/>
<evidence type="ECO:0000313" key="5">
    <source>
        <dbReference type="EMBL" id="SDB03115.1"/>
    </source>
</evidence>